<name>X0UN38_9ZZZZ</name>
<sequence>AIRATGAGDAVYLYSRGGLFGICGMHPTLMNAMVGPSGVEKILTWIGNDEQIPVIDALTFMGTTTRTQESDCAACGKPVYKECTQTACFGRYCQQTPEYVFDAIGLRMNRGVPTMALFGNVTDPAGNTLIRQGEAIRDAFALGVAGAGYNLRLDVGQQMWIGNPANTLGGRSEMMGFNLIVNTGKVDLFTQVACDAIDSFLIDYANNVVGTGGAPSIHAYITAMVRSILYRVDTAGLDRSSVVGHLVMHPRTWECVARAVACEYGLVCDLGA</sequence>
<evidence type="ECO:0000313" key="1">
    <source>
        <dbReference type="EMBL" id="GAG01743.1"/>
    </source>
</evidence>
<comment type="caution">
    <text evidence="1">The sequence shown here is derived from an EMBL/GenBank/DDBJ whole genome shotgun (WGS) entry which is preliminary data.</text>
</comment>
<organism evidence="1">
    <name type="scientific">marine sediment metagenome</name>
    <dbReference type="NCBI Taxonomy" id="412755"/>
    <lineage>
        <taxon>unclassified sequences</taxon>
        <taxon>metagenomes</taxon>
        <taxon>ecological metagenomes</taxon>
    </lineage>
</organism>
<reference evidence="1" key="1">
    <citation type="journal article" date="2014" name="Front. Microbiol.">
        <title>High frequency of phylogenetically diverse reductive dehalogenase-homologous genes in deep subseafloor sedimentary metagenomes.</title>
        <authorList>
            <person name="Kawai M."/>
            <person name="Futagami T."/>
            <person name="Toyoda A."/>
            <person name="Takaki Y."/>
            <person name="Nishi S."/>
            <person name="Hori S."/>
            <person name="Arai W."/>
            <person name="Tsubouchi T."/>
            <person name="Morono Y."/>
            <person name="Uchiyama I."/>
            <person name="Ito T."/>
            <person name="Fujiyama A."/>
            <person name="Inagaki F."/>
            <person name="Takami H."/>
        </authorList>
    </citation>
    <scope>NUCLEOTIDE SEQUENCE</scope>
    <source>
        <strain evidence="1">Expedition CK06-06</strain>
    </source>
</reference>
<dbReference type="AlphaFoldDB" id="X0UN38"/>
<feature type="non-terminal residue" evidence="1">
    <location>
        <position position="272"/>
    </location>
</feature>
<feature type="non-terminal residue" evidence="1">
    <location>
        <position position="1"/>
    </location>
</feature>
<proteinExistence type="predicted"/>
<dbReference type="EMBL" id="BARS01021271">
    <property type="protein sequence ID" value="GAG01743.1"/>
    <property type="molecule type" value="Genomic_DNA"/>
</dbReference>
<gene>
    <name evidence="1" type="ORF">S01H1_34192</name>
</gene>
<protein>
    <submittedName>
        <fullName evidence="1">Uncharacterized protein</fullName>
    </submittedName>
</protein>
<accession>X0UN38</accession>